<protein>
    <submittedName>
        <fullName evidence="2">Inhibitor of sigma-G Gin</fullName>
    </submittedName>
    <submittedName>
        <fullName evidence="1">Sigma-G inhibitor, Gin</fullName>
    </submittedName>
</protein>
<comment type="caution">
    <text evidence="1">The sequence shown here is derived from an EMBL/GenBank/DDBJ whole genome shotgun (WGS) entry which is preliminary data.</text>
</comment>
<dbReference type="OrthoDB" id="1753657at2"/>
<reference evidence="1 3" key="1">
    <citation type="submission" date="2016-02" db="EMBL/GenBank/DDBJ databases">
        <title>Draft genome sequence for Clostridium paradoxum JW-YL-7.</title>
        <authorList>
            <person name="Utturkar S.M."/>
            <person name="Lancaster A."/>
            <person name="Poole F.L."/>
            <person name="Adams M.W."/>
            <person name="Brown S.D."/>
        </authorList>
    </citation>
    <scope>NUCLEOTIDE SEQUENCE [LARGE SCALE GENOMIC DNA]</scope>
    <source>
        <strain evidence="1 3">JW-YL-7</strain>
    </source>
</reference>
<proteinExistence type="predicted"/>
<evidence type="ECO:0000313" key="1">
    <source>
        <dbReference type="EMBL" id="KXZ40640.1"/>
    </source>
</evidence>
<dbReference type="Proteomes" id="UP000323392">
    <property type="component" value="Unassembled WGS sequence"/>
</dbReference>
<gene>
    <name evidence="1" type="ORF">JWYL7_1715</name>
    <name evidence="2" type="ORF">SAMN05661008_01661</name>
</gene>
<name>A0A150FUC2_CLOPD</name>
<evidence type="ECO:0000313" key="4">
    <source>
        <dbReference type="Proteomes" id="UP000323392"/>
    </source>
</evidence>
<accession>A0A150FUC2</accession>
<dbReference type="EMBL" id="FRBG01000015">
    <property type="protein sequence ID" value="SHL20146.1"/>
    <property type="molecule type" value="Genomic_DNA"/>
</dbReference>
<dbReference type="InterPro" id="IPR019700">
    <property type="entry name" value="Sigma-G_inhibitor_Gin"/>
</dbReference>
<evidence type="ECO:0000313" key="2">
    <source>
        <dbReference type="EMBL" id="SHL20146.1"/>
    </source>
</evidence>
<dbReference type="STRING" id="1121328.JWYL7_1715"/>
<dbReference type="AlphaFoldDB" id="A0A150FUC2"/>
<dbReference type="Proteomes" id="UP000092605">
    <property type="component" value="Unassembled WGS sequence"/>
</dbReference>
<sequence>MLDNGMGNRICYMCNEEKSGGIEVLGNYICRRCEEEMIRQDLDELKMEYYKNNIKSLWKNRFS</sequence>
<evidence type="ECO:0000313" key="3">
    <source>
        <dbReference type="Proteomes" id="UP000092605"/>
    </source>
</evidence>
<keyword evidence="4" id="KW-1185">Reference proteome</keyword>
<organism evidence="1 3">
    <name type="scientific">Alkalithermobacter thermoalcaliphilus JW-YL-7 = DSM 7308</name>
    <dbReference type="NCBI Taxonomy" id="1121328"/>
    <lineage>
        <taxon>Bacteria</taxon>
        <taxon>Bacillati</taxon>
        <taxon>Bacillota</taxon>
        <taxon>Clostridia</taxon>
        <taxon>Peptostreptococcales</taxon>
        <taxon>Tepidibacteraceae</taxon>
        <taxon>Alkalithermobacter</taxon>
    </lineage>
</organism>
<dbReference type="EMBL" id="LSFY01000001">
    <property type="protein sequence ID" value="KXZ40640.1"/>
    <property type="molecule type" value="Genomic_DNA"/>
</dbReference>
<dbReference type="Pfam" id="PF10764">
    <property type="entry name" value="Gin"/>
    <property type="match status" value="1"/>
</dbReference>
<dbReference type="RefSeq" id="WP_066071833.1">
    <property type="nucleotide sequence ID" value="NZ_FRBG01000015.1"/>
</dbReference>
<reference evidence="2 4" key="2">
    <citation type="submission" date="2016-11" db="EMBL/GenBank/DDBJ databases">
        <authorList>
            <person name="Varghese N."/>
            <person name="Submissions S."/>
        </authorList>
    </citation>
    <scope>NUCLEOTIDE SEQUENCE [LARGE SCALE GENOMIC DNA]</scope>
    <source>
        <strain evidence="2 4">DSM 7308</strain>
    </source>
</reference>